<organism evidence="1 2">
    <name type="scientific">Akanthomyces lecanii RCEF 1005</name>
    <dbReference type="NCBI Taxonomy" id="1081108"/>
    <lineage>
        <taxon>Eukaryota</taxon>
        <taxon>Fungi</taxon>
        <taxon>Dikarya</taxon>
        <taxon>Ascomycota</taxon>
        <taxon>Pezizomycotina</taxon>
        <taxon>Sordariomycetes</taxon>
        <taxon>Hypocreomycetidae</taxon>
        <taxon>Hypocreales</taxon>
        <taxon>Cordycipitaceae</taxon>
        <taxon>Akanthomyces</taxon>
        <taxon>Cordyceps confragosa</taxon>
    </lineage>
</organism>
<dbReference type="OrthoDB" id="10385843at2759"/>
<dbReference type="AlphaFoldDB" id="A0A168CSN5"/>
<dbReference type="EMBL" id="AZHF01000008">
    <property type="protein sequence ID" value="OAA71743.1"/>
    <property type="molecule type" value="Genomic_DNA"/>
</dbReference>
<comment type="caution">
    <text evidence="1">The sequence shown here is derived from an EMBL/GenBank/DDBJ whole genome shotgun (WGS) entry which is preliminary data.</text>
</comment>
<protein>
    <submittedName>
        <fullName evidence="1">Uncharacterized protein</fullName>
    </submittedName>
</protein>
<keyword evidence="2" id="KW-1185">Reference proteome</keyword>
<name>A0A168CSN5_CORDF</name>
<dbReference type="Proteomes" id="UP000076881">
    <property type="component" value="Unassembled WGS sequence"/>
</dbReference>
<evidence type="ECO:0000313" key="2">
    <source>
        <dbReference type="Proteomes" id="UP000076881"/>
    </source>
</evidence>
<accession>A0A168CSN5</accession>
<evidence type="ECO:0000313" key="1">
    <source>
        <dbReference type="EMBL" id="OAA71743.1"/>
    </source>
</evidence>
<proteinExistence type="predicted"/>
<sequence>MSDHICFVPVEDKIAVVENSLACLRDIERALSSNRGSINLLLCELSDLDQRTAELMEDIRSFALVFEKEVCHFTRVFVHLGITLTIVDSYRHVRQLPPQLRLHHGEQLNRNVDHDG</sequence>
<reference evidence="1 2" key="1">
    <citation type="journal article" date="2016" name="Genome Biol. Evol.">
        <title>Divergent and convergent evolution of fungal pathogenicity.</title>
        <authorList>
            <person name="Shang Y."/>
            <person name="Xiao G."/>
            <person name="Zheng P."/>
            <person name="Cen K."/>
            <person name="Zhan S."/>
            <person name="Wang C."/>
        </authorList>
    </citation>
    <scope>NUCLEOTIDE SEQUENCE [LARGE SCALE GENOMIC DNA]</scope>
    <source>
        <strain evidence="1 2">RCEF 1005</strain>
    </source>
</reference>
<gene>
    <name evidence="1" type="ORF">LEL_08978</name>
</gene>